<proteinExistence type="predicted"/>
<dbReference type="RefSeq" id="WP_167715600.1">
    <property type="nucleotide sequence ID" value="NZ_CP032664.1"/>
</dbReference>
<dbReference type="AlphaFoldDB" id="A0A7T8EFK7"/>
<dbReference type="PROSITE" id="PS50109">
    <property type="entry name" value="HIS_KIN"/>
    <property type="match status" value="1"/>
</dbReference>
<feature type="domain" description="PAS" evidence="21">
    <location>
        <begin position="573"/>
        <end position="644"/>
    </location>
</feature>
<comment type="subcellular location">
    <subcellularLocation>
        <location evidence="2">Cell inner membrane</location>
        <topology evidence="2">Multi-pass membrane protein</topology>
    </subcellularLocation>
</comment>
<evidence type="ECO:0000256" key="2">
    <source>
        <dbReference type="ARBA" id="ARBA00004429"/>
    </source>
</evidence>
<dbReference type="GO" id="GO:0005886">
    <property type="term" value="C:plasma membrane"/>
    <property type="evidence" value="ECO:0007669"/>
    <property type="project" value="UniProtKB-SubCell"/>
</dbReference>
<keyword evidence="4" id="KW-1003">Cell membrane</keyword>
<evidence type="ECO:0000256" key="3">
    <source>
        <dbReference type="ARBA" id="ARBA00012438"/>
    </source>
</evidence>
<dbReference type="Gene3D" id="1.20.120.160">
    <property type="entry name" value="HPT domain"/>
    <property type="match status" value="1"/>
</dbReference>
<keyword evidence="13 18" id="KW-1133">Transmembrane helix</keyword>
<keyword evidence="5" id="KW-0997">Cell inner membrane</keyword>
<dbReference type="EMBL" id="CP032664">
    <property type="protein sequence ID" value="QQO85496.1"/>
    <property type="molecule type" value="Genomic_DNA"/>
</dbReference>
<feature type="domain" description="HPt" evidence="23">
    <location>
        <begin position="1105"/>
        <end position="1200"/>
    </location>
</feature>
<dbReference type="CDD" id="cd16922">
    <property type="entry name" value="HATPase_EvgS-ArcB-TorS-like"/>
    <property type="match status" value="1"/>
</dbReference>
<keyword evidence="7" id="KW-0808">Transferase</keyword>
<dbReference type="InterPro" id="IPR035965">
    <property type="entry name" value="PAS-like_dom_sf"/>
</dbReference>
<dbReference type="CDD" id="cd00082">
    <property type="entry name" value="HisKA"/>
    <property type="match status" value="1"/>
</dbReference>
<dbReference type="Pfam" id="PF00512">
    <property type="entry name" value="HisKA"/>
    <property type="match status" value="1"/>
</dbReference>
<evidence type="ECO:0000256" key="11">
    <source>
        <dbReference type="ARBA" id="ARBA00022777"/>
    </source>
</evidence>
<evidence type="ECO:0000256" key="16">
    <source>
        <dbReference type="PROSITE-ProRule" id="PRU00110"/>
    </source>
</evidence>
<dbReference type="CDD" id="cd17546">
    <property type="entry name" value="REC_hyHK_CKI1_RcsC-like"/>
    <property type="match status" value="1"/>
</dbReference>
<feature type="domain" description="PAC" evidence="22">
    <location>
        <begin position="646"/>
        <end position="698"/>
    </location>
</feature>
<dbReference type="SUPFAM" id="SSF53850">
    <property type="entry name" value="Periplasmic binding protein-like II"/>
    <property type="match status" value="2"/>
</dbReference>
<evidence type="ECO:0000256" key="8">
    <source>
        <dbReference type="ARBA" id="ARBA00022692"/>
    </source>
</evidence>
<dbReference type="GO" id="GO:0006355">
    <property type="term" value="P:regulation of DNA-templated transcription"/>
    <property type="evidence" value="ECO:0007669"/>
    <property type="project" value="InterPro"/>
</dbReference>
<evidence type="ECO:0000256" key="13">
    <source>
        <dbReference type="ARBA" id="ARBA00022989"/>
    </source>
</evidence>
<evidence type="ECO:0000256" key="10">
    <source>
        <dbReference type="ARBA" id="ARBA00022741"/>
    </source>
</evidence>
<evidence type="ECO:0000259" key="20">
    <source>
        <dbReference type="PROSITE" id="PS50110"/>
    </source>
</evidence>
<dbReference type="Pfam" id="PF01627">
    <property type="entry name" value="Hpt"/>
    <property type="match status" value="1"/>
</dbReference>
<dbReference type="CDD" id="cd13707">
    <property type="entry name" value="PBP2_BvgS_D2"/>
    <property type="match status" value="1"/>
</dbReference>
<dbReference type="PROSITE" id="PS50894">
    <property type="entry name" value="HPT"/>
    <property type="match status" value="1"/>
</dbReference>
<keyword evidence="11" id="KW-0418">Kinase</keyword>
<gene>
    <name evidence="24" type="ORF">D7032_20825</name>
</gene>
<evidence type="ECO:0000259" key="19">
    <source>
        <dbReference type="PROSITE" id="PS50109"/>
    </source>
</evidence>
<keyword evidence="14" id="KW-0902">Two-component regulatory system</keyword>
<feature type="domain" description="Histidine kinase" evidence="19">
    <location>
        <begin position="716"/>
        <end position="937"/>
    </location>
</feature>
<dbReference type="PANTHER" id="PTHR43047">
    <property type="entry name" value="TWO-COMPONENT HISTIDINE PROTEIN KINASE"/>
    <property type="match status" value="1"/>
</dbReference>
<feature type="modified residue" description="4-aspartylphosphate" evidence="17">
    <location>
        <position position="1011"/>
    </location>
</feature>
<dbReference type="SUPFAM" id="SSF55785">
    <property type="entry name" value="PYP-like sensor domain (PAS domain)"/>
    <property type="match status" value="1"/>
</dbReference>
<dbReference type="Pfam" id="PF00072">
    <property type="entry name" value="Response_reg"/>
    <property type="match status" value="1"/>
</dbReference>
<name>A0A7T8EFK7_9GAMM</name>
<dbReference type="InterPro" id="IPR036641">
    <property type="entry name" value="HPT_dom_sf"/>
</dbReference>
<dbReference type="InterPro" id="IPR001638">
    <property type="entry name" value="Solute-binding_3/MltF_N"/>
</dbReference>
<reference evidence="24" key="1">
    <citation type="submission" date="2018-09" db="EMBL/GenBank/DDBJ databases">
        <title>Genome sequencing and analysis.</title>
        <authorList>
            <person name="Huang Y.-T."/>
        </authorList>
    </citation>
    <scope>NUCLEOTIDE SEQUENCE</scope>
    <source>
        <strain evidence="24">HIDE</strain>
    </source>
</reference>
<dbReference type="PROSITE" id="PS50113">
    <property type="entry name" value="PAC"/>
    <property type="match status" value="1"/>
</dbReference>
<evidence type="ECO:0000313" key="24">
    <source>
        <dbReference type="EMBL" id="QQO85496.1"/>
    </source>
</evidence>
<dbReference type="PROSITE" id="PS50112">
    <property type="entry name" value="PAS"/>
    <property type="match status" value="1"/>
</dbReference>
<dbReference type="GO" id="GO:0005524">
    <property type="term" value="F:ATP binding"/>
    <property type="evidence" value="ECO:0007669"/>
    <property type="project" value="UniProtKB-KW"/>
</dbReference>
<dbReference type="SMART" id="SM00448">
    <property type="entry name" value="REC"/>
    <property type="match status" value="1"/>
</dbReference>
<dbReference type="Gene3D" id="1.10.287.130">
    <property type="match status" value="1"/>
</dbReference>
<dbReference type="PRINTS" id="PR00344">
    <property type="entry name" value="BCTRLSENSOR"/>
</dbReference>
<dbReference type="SUPFAM" id="SSF55874">
    <property type="entry name" value="ATPase domain of HSP90 chaperone/DNA topoisomerase II/histidine kinase"/>
    <property type="match status" value="1"/>
</dbReference>
<dbReference type="Gene3D" id="3.30.450.20">
    <property type="entry name" value="PAS domain"/>
    <property type="match status" value="1"/>
</dbReference>
<sequence>MNTAPLIRVLYLILVCCFVVSPQAKSDEIHPLTLFGHTTIGEVKVQLSDEQWDWLQTKKIIRVGISTPDYPPFDMTMDGSSDFYEGLSADYLQVISEALRVKIELHFFNSRQNAIAAVKAGELDLLTTSNRYEEFHELQLSQAYIDDVPVLYVSEKLPVTEAPNRIAMAYDYLPDAEVSELFPDAELISYPSRQQAVAAAVFGQADGVVIDFTSANYLVNKSFSKKLSLKNILPIDTKGIGFALNEENQILIKIIDSVLKQIPESENWAIKKRWSGGGLTLPNESNTIKLTPEEQTWLNRHNPLRVVVNQFNAPLSYFDQRRNMHGYLESILDIVKLYSGMETVIIKTQDFKEMERYLSYSSADLAVFSPSSKRKEKFLFSKEFARTPFVLMSRVGQDLDINKANLKIALPIAHISNEMLPKALPHAKIIPVDNYLDAMDATVIGKADATVAPLALADFYSSHYFDQQIMIDKVLDGIPPATAAFATSKDNPELISILNKVLAVIPADELQSIENRWRRNAVPGQETWRDYKYTIYAITIASVLLILASLVWAWFTRSHYIKRLNAKRELKEQLVFMQEVVDSIPHPIYVRDLNRRLILCNQSYLKVFKASREDVLHKTTLEGINRVDEVNEIDLEYQLALTENRAFYRDRKMHIDGQSVDIYHWFQPVKDEQGEIRGIVGGWVDVSDRVKLMEQLTQAKDMADGASKAKTQFLATMSHEIRTPMNAIIGLLELSLKRAQENQFDFNSIRVAYDSAKGLLDLIGDILDVVRIEAGQLSLNPVQVELKQTLDSVIRIFDGIAIQKGLTLTLEFDPELPKYAQLDPLRVKQILSNLIGNAIKFTDQGHIDVTAQKERDAEGNEQLLLRVADTGIGIPIEEQQKLFRPFAQVHNGAHNKGGTGLGLMICRSLCDMMGGTLSMMSEPGQGTCISMRIPLLAAKTHLFGENKVNSTADVIPSIQAQHVLIVDDHPANRLLLSQQLRYLGHTVEEANDGKEALQLFSQHSYKIVITDCNMPEMDGYELSRRLRQLEQNQNLSPAVLLGYTANAQLEAKRACIEAGMNDCLFKPISLEELQQKLNSFRNELNQEGPRQSFLPSSLDKLTGGNKQLTEQLLQELLSANEADLARLQSAVHSGELDEAKSIAHKIKGAAKIIAATDIVTLCEQLEQSETTENSCTHLAKLTVAITRLASEIKGFLASGN</sequence>
<dbReference type="Gene3D" id="3.40.50.2300">
    <property type="match status" value="1"/>
</dbReference>
<evidence type="ECO:0000256" key="7">
    <source>
        <dbReference type="ARBA" id="ARBA00022679"/>
    </source>
</evidence>
<dbReference type="InterPro" id="IPR049871">
    <property type="entry name" value="BvgS-like_periplasmic2"/>
</dbReference>
<feature type="domain" description="Response regulatory" evidence="20">
    <location>
        <begin position="962"/>
        <end position="1081"/>
    </location>
</feature>
<dbReference type="SUPFAM" id="SSF47384">
    <property type="entry name" value="Homodimeric domain of signal transducing histidine kinase"/>
    <property type="match status" value="1"/>
</dbReference>
<organism evidence="24">
    <name type="scientific">Shewanella algae</name>
    <dbReference type="NCBI Taxonomy" id="38313"/>
    <lineage>
        <taxon>Bacteria</taxon>
        <taxon>Pseudomonadati</taxon>
        <taxon>Pseudomonadota</taxon>
        <taxon>Gammaproteobacteria</taxon>
        <taxon>Alteromonadales</taxon>
        <taxon>Shewanellaceae</taxon>
        <taxon>Shewanella</taxon>
    </lineage>
</organism>
<dbReference type="GO" id="GO:0000155">
    <property type="term" value="F:phosphorelay sensor kinase activity"/>
    <property type="evidence" value="ECO:0007669"/>
    <property type="project" value="InterPro"/>
</dbReference>
<comment type="catalytic activity">
    <reaction evidence="1">
        <text>ATP + protein L-histidine = ADP + protein N-phospho-L-histidine.</text>
        <dbReference type="EC" id="2.7.13.3"/>
    </reaction>
</comment>
<feature type="transmembrane region" description="Helical" evidence="18">
    <location>
        <begin position="533"/>
        <end position="555"/>
    </location>
</feature>
<dbReference type="SMART" id="SM00062">
    <property type="entry name" value="PBPb"/>
    <property type="match status" value="2"/>
</dbReference>
<evidence type="ECO:0000256" key="17">
    <source>
        <dbReference type="PROSITE-ProRule" id="PRU00169"/>
    </source>
</evidence>
<evidence type="ECO:0000256" key="5">
    <source>
        <dbReference type="ARBA" id="ARBA00022519"/>
    </source>
</evidence>
<dbReference type="NCBIfam" id="TIGR00229">
    <property type="entry name" value="sensory_box"/>
    <property type="match status" value="1"/>
</dbReference>
<dbReference type="Gene3D" id="3.40.190.10">
    <property type="entry name" value="Periplasmic binding protein-like II"/>
    <property type="match status" value="4"/>
</dbReference>
<dbReference type="SUPFAM" id="SSF47226">
    <property type="entry name" value="Histidine-containing phosphotransfer domain, HPT domain"/>
    <property type="match status" value="1"/>
</dbReference>
<protein>
    <recommendedName>
        <fullName evidence="3">histidine kinase</fullName>
        <ecNumber evidence="3">2.7.13.3</ecNumber>
    </recommendedName>
</protein>
<dbReference type="InterPro" id="IPR000014">
    <property type="entry name" value="PAS"/>
</dbReference>
<dbReference type="Gene3D" id="3.30.565.10">
    <property type="entry name" value="Histidine kinase-like ATPase, C-terminal domain"/>
    <property type="match status" value="1"/>
</dbReference>
<feature type="modified residue" description="Phosphohistidine" evidence="16">
    <location>
        <position position="1144"/>
    </location>
</feature>
<dbReference type="InterPro" id="IPR036097">
    <property type="entry name" value="HisK_dim/P_sf"/>
</dbReference>
<dbReference type="InterPro" id="IPR011006">
    <property type="entry name" value="CheY-like_superfamily"/>
</dbReference>
<dbReference type="Pfam" id="PF00989">
    <property type="entry name" value="PAS"/>
    <property type="match status" value="1"/>
</dbReference>
<evidence type="ECO:0000256" key="15">
    <source>
        <dbReference type="ARBA" id="ARBA00023136"/>
    </source>
</evidence>
<dbReference type="CDD" id="cd13705">
    <property type="entry name" value="PBP2_BvgS_D1"/>
    <property type="match status" value="1"/>
</dbReference>
<dbReference type="Pfam" id="PF02518">
    <property type="entry name" value="HATPase_c"/>
    <property type="match status" value="1"/>
</dbReference>
<dbReference type="InterPro" id="IPR005467">
    <property type="entry name" value="His_kinase_dom"/>
</dbReference>
<keyword evidence="15 18" id="KW-0472">Membrane</keyword>
<accession>A0A7T8EFK7</accession>
<evidence type="ECO:0000256" key="18">
    <source>
        <dbReference type="SAM" id="Phobius"/>
    </source>
</evidence>
<keyword evidence="12" id="KW-0067">ATP-binding</keyword>
<evidence type="ECO:0000256" key="14">
    <source>
        <dbReference type="ARBA" id="ARBA00023012"/>
    </source>
</evidence>
<evidence type="ECO:0000259" key="22">
    <source>
        <dbReference type="PROSITE" id="PS50113"/>
    </source>
</evidence>
<dbReference type="SMART" id="SM00387">
    <property type="entry name" value="HATPase_c"/>
    <property type="match status" value="1"/>
</dbReference>
<evidence type="ECO:0000256" key="4">
    <source>
        <dbReference type="ARBA" id="ARBA00022475"/>
    </source>
</evidence>
<dbReference type="InterPro" id="IPR003661">
    <property type="entry name" value="HisK_dim/P_dom"/>
</dbReference>
<dbReference type="InterPro" id="IPR001789">
    <property type="entry name" value="Sig_transdc_resp-reg_receiver"/>
</dbReference>
<evidence type="ECO:0000256" key="9">
    <source>
        <dbReference type="ARBA" id="ARBA00022729"/>
    </source>
</evidence>
<dbReference type="InterPro" id="IPR013767">
    <property type="entry name" value="PAS_fold"/>
</dbReference>
<evidence type="ECO:0000256" key="12">
    <source>
        <dbReference type="ARBA" id="ARBA00022840"/>
    </source>
</evidence>
<dbReference type="PROSITE" id="PS50110">
    <property type="entry name" value="RESPONSE_REGULATORY"/>
    <property type="match status" value="1"/>
</dbReference>
<dbReference type="InterPro" id="IPR036890">
    <property type="entry name" value="HATPase_C_sf"/>
</dbReference>
<evidence type="ECO:0000256" key="6">
    <source>
        <dbReference type="ARBA" id="ARBA00022553"/>
    </source>
</evidence>
<dbReference type="FunFam" id="3.30.565.10:FF:000010">
    <property type="entry name" value="Sensor histidine kinase RcsC"/>
    <property type="match status" value="1"/>
</dbReference>
<dbReference type="InterPro" id="IPR049870">
    <property type="entry name" value="BvgS-like_periplasmic1"/>
</dbReference>
<dbReference type="InterPro" id="IPR000700">
    <property type="entry name" value="PAS-assoc_C"/>
</dbReference>
<dbReference type="GO" id="GO:0009927">
    <property type="term" value="F:histidine phosphotransfer kinase activity"/>
    <property type="evidence" value="ECO:0007669"/>
    <property type="project" value="TreeGrafter"/>
</dbReference>
<evidence type="ECO:0000256" key="1">
    <source>
        <dbReference type="ARBA" id="ARBA00000085"/>
    </source>
</evidence>
<dbReference type="PANTHER" id="PTHR43047:SF72">
    <property type="entry name" value="OSMOSENSING HISTIDINE PROTEIN KINASE SLN1"/>
    <property type="match status" value="1"/>
</dbReference>
<keyword evidence="9" id="KW-0732">Signal</keyword>
<evidence type="ECO:0000259" key="23">
    <source>
        <dbReference type="PROSITE" id="PS50894"/>
    </source>
</evidence>
<keyword evidence="6 17" id="KW-0597">Phosphoprotein</keyword>
<dbReference type="InterPro" id="IPR003594">
    <property type="entry name" value="HATPase_dom"/>
</dbReference>
<keyword evidence="8 18" id="KW-0812">Transmembrane</keyword>
<dbReference type="InterPro" id="IPR004358">
    <property type="entry name" value="Sig_transdc_His_kin-like_C"/>
</dbReference>
<dbReference type="Pfam" id="PF00497">
    <property type="entry name" value="SBP_bac_3"/>
    <property type="match status" value="2"/>
</dbReference>
<dbReference type="InterPro" id="IPR008207">
    <property type="entry name" value="Sig_transdc_His_kin_Hpt_dom"/>
</dbReference>
<dbReference type="CDD" id="cd00130">
    <property type="entry name" value="PAS"/>
    <property type="match status" value="1"/>
</dbReference>
<dbReference type="SMART" id="SM00388">
    <property type="entry name" value="HisKA"/>
    <property type="match status" value="1"/>
</dbReference>
<dbReference type="EC" id="2.7.13.3" evidence="3"/>
<evidence type="ECO:0000259" key="21">
    <source>
        <dbReference type="PROSITE" id="PS50112"/>
    </source>
</evidence>
<keyword evidence="10" id="KW-0547">Nucleotide-binding</keyword>
<dbReference type="SUPFAM" id="SSF52172">
    <property type="entry name" value="CheY-like"/>
    <property type="match status" value="1"/>
</dbReference>